<dbReference type="InterPro" id="IPR046496">
    <property type="entry name" value="DUF6589"/>
</dbReference>
<evidence type="ECO:0000313" key="2">
    <source>
        <dbReference type="EMBL" id="KAB5592161.1"/>
    </source>
</evidence>
<feature type="domain" description="DUF6589" evidence="1">
    <location>
        <begin position="3"/>
        <end position="143"/>
    </location>
</feature>
<organism evidence="2 3">
    <name type="scientific">Ceratobasidium theobromae</name>
    <dbReference type="NCBI Taxonomy" id="1582974"/>
    <lineage>
        <taxon>Eukaryota</taxon>
        <taxon>Fungi</taxon>
        <taxon>Dikarya</taxon>
        <taxon>Basidiomycota</taxon>
        <taxon>Agaricomycotina</taxon>
        <taxon>Agaricomycetes</taxon>
        <taxon>Cantharellales</taxon>
        <taxon>Ceratobasidiaceae</taxon>
        <taxon>Ceratobasidium</taxon>
    </lineage>
</organism>
<name>A0A5N5QL06_9AGAM</name>
<dbReference type="EMBL" id="SSOP01000075">
    <property type="protein sequence ID" value="KAB5592161.1"/>
    <property type="molecule type" value="Genomic_DNA"/>
</dbReference>
<dbReference type="Proteomes" id="UP000383932">
    <property type="component" value="Unassembled WGS sequence"/>
</dbReference>
<dbReference type="OrthoDB" id="4743193at2759"/>
<gene>
    <name evidence="2" type="ORF">CTheo_4426</name>
</gene>
<protein>
    <recommendedName>
        <fullName evidence="1">DUF6589 domain-containing protein</fullName>
    </recommendedName>
</protein>
<evidence type="ECO:0000313" key="3">
    <source>
        <dbReference type="Proteomes" id="UP000383932"/>
    </source>
</evidence>
<keyword evidence="3" id="KW-1185">Reference proteome</keyword>
<proteinExistence type="predicted"/>
<dbReference type="Pfam" id="PF20231">
    <property type="entry name" value="DUF6589"/>
    <property type="match status" value="1"/>
</dbReference>
<evidence type="ECO:0000259" key="1">
    <source>
        <dbReference type="Pfam" id="PF20231"/>
    </source>
</evidence>
<accession>A0A5N5QL06</accession>
<reference evidence="2 3" key="1">
    <citation type="journal article" date="2019" name="Fungal Biol. Biotechnol.">
        <title>Draft genome sequence of fastidious pathogen Ceratobasidium theobromae, which causes vascular-streak dieback in Theobroma cacao.</title>
        <authorList>
            <person name="Ali S.S."/>
            <person name="Asman A."/>
            <person name="Shao J."/>
            <person name="Firmansyah A.P."/>
            <person name="Susilo A.W."/>
            <person name="Rosmana A."/>
            <person name="McMahon P."/>
            <person name="Junaid M."/>
            <person name="Guest D."/>
            <person name="Kheng T.Y."/>
            <person name="Meinhardt L.W."/>
            <person name="Bailey B.A."/>
        </authorList>
    </citation>
    <scope>NUCLEOTIDE SEQUENCE [LARGE SCALE GENOMIC DNA]</scope>
    <source>
        <strain evidence="2 3">CT2</strain>
    </source>
</reference>
<dbReference type="AlphaFoldDB" id="A0A5N5QL06"/>
<comment type="caution">
    <text evidence="2">The sequence shown here is derived from an EMBL/GenBank/DDBJ whole genome shotgun (WGS) entry which is preliminary data.</text>
</comment>
<sequence length="228" mass="25969">MKLFARDTLLWVIIRHAARHGDIGCLEDVLPLWVCMWKHTGKHKYAEHVTQFLLNLQQVWPKRFSNIVRMNWLVNPTGAEGGFRGVDWVVERNNLMHKVIHAGGGSNRTLENIIKESPLIMIYQQIHEVVEGCFNMTKPTLRHPPPPMAKTLAMLREHIKKHDMHSHIHGRTLSTAPLNSITEGALLGTKQASGKEEVGKLPGLDEDDGEIEFDMADMLEDDDFDDIM</sequence>